<dbReference type="CDD" id="cd00085">
    <property type="entry name" value="HNHc"/>
    <property type="match status" value="1"/>
</dbReference>
<gene>
    <name evidence="2" type="ORF">L8V01_09170</name>
    <name evidence="3" type="ORF">RAE13_09265</name>
</gene>
<dbReference type="GO" id="GO:0008270">
    <property type="term" value="F:zinc ion binding"/>
    <property type="evidence" value="ECO:0007669"/>
    <property type="project" value="InterPro"/>
</dbReference>
<dbReference type="EMBL" id="JAVBID010000011">
    <property type="protein sequence ID" value="MDV2424594.1"/>
    <property type="molecule type" value="Genomic_DNA"/>
</dbReference>
<dbReference type="EMBL" id="JAKMUU010000005">
    <property type="protein sequence ID" value="MCZ9307644.1"/>
    <property type="molecule type" value="Genomic_DNA"/>
</dbReference>
<reference evidence="3 5" key="2">
    <citation type="submission" date="2023-08" db="EMBL/GenBank/DDBJ databases">
        <title>Genomic characterization of the C. tuberculostearicum species complex, a ubiquitous member of the human skin microbiome.</title>
        <authorList>
            <person name="Ahmed N."/>
            <person name="Deming C."/>
            <person name="Conlan S."/>
            <person name="Segre J."/>
        </authorList>
    </citation>
    <scope>NUCLEOTIDE SEQUENCE [LARGE SCALE GENOMIC DNA]</scope>
    <source>
        <strain evidence="3 5">CTNIH19</strain>
    </source>
</reference>
<dbReference type="InterPro" id="IPR003615">
    <property type="entry name" value="HNH_nuc"/>
</dbReference>
<dbReference type="AlphaFoldDB" id="A0A9X3MBR3"/>
<evidence type="ECO:0000313" key="3">
    <source>
        <dbReference type="EMBL" id="MDV2424594.1"/>
    </source>
</evidence>
<dbReference type="GO" id="GO:0003676">
    <property type="term" value="F:nucleic acid binding"/>
    <property type="evidence" value="ECO:0007669"/>
    <property type="project" value="InterPro"/>
</dbReference>
<reference evidence="2" key="1">
    <citation type="submission" date="2022-02" db="EMBL/GenBank/DDBJ databases">
        <title>Corynebacterium sp. from urogenital microbiome.</title>
        <authorList>
            <person name="Cappelli E.A."/>
            <person name="Ribeiro T.G."/>
            <person name="Peixe L."/>
        </authorList>
    </citation>
    <scope>NUCLEOTIDE SEQUENCE</scope>
    <source>
        <strain evidence="2">C8Ua_181</strain>
    </source>
</reference>
<comment type="caution">
    <text evidence="2">The sequence shown here is derived from an EMBL/GenBank/DDBJ whole genome shotgun (WGS) entry which is preliminary data.</text>
</comment>
<sequence>MTTATAPPKQAYFSTNDVEDTVCVMAMVQRIQSWQLFQGILPQLEDDVECTLASLAKRLGLSRWRLSSAIQAHFRMRELPLTTAVQTEHWILDLPRLQIIDVELRLLGTDEAQIQLVDAALADFLTPKDPRQHVPTEPEIRNFLRGFIDGLLKPDLSEAVERAVSVSYTGGQATVVLKTDKATAAAIARHIDKAAKQEGISKAQALEHLIFDRTRTKVVINTYRTGEDPSRVFIPAAGWCALGDYLAQNSAVRTLEANDVAQYVPTAEIRAWVQGRDATCRWPGCSMPAHYCQLDHRVEYDEGGPTTVGNLVSLCQHHHNVKTDGRVRYVMDPFTGDIVWMFEDGTFEVDRAAGPFAPRNIHWKLTWERFLKLQRRTLQGS</sequence>
<dbReference type="GO" id="GO:0004519">
    <property type="term" value="F:endonuclease activity"/>
    <property type="evidence" value="ECO:0007669"/>
    <property type="project" value="UniProtKB-KW"/>
</dbReference>
<dbReference type="SMART" id="SM00507">
    <property type="entry name" value="HNHc"/>
    <property type="match status" value="1"/>
</dbReference>
<dbReference type="Proteomes" id="UP001185631">
    <property type="component" value="Unassembled WGS sequence"/>
</dbReference>
<evidence type="ECO:0000259" key="1">
    <source>
        <dbReference type="SMART" id="SM00507"/>
    </source>
</evidence>
<evidence type="ECO:0000313" key="4">
    <source>
        <dbReference type="Proteomes" id="UP001146430"/>
    </source>
</evidence>
<keyword evidence="5" id="KW-1185">Reference proteome</keyword>
<keyword evidence="2" id="KW-0255">Endonuclease</keyword>
<dbReference type="InterPro" id="IPR002711">
    <property type="entry name" value="HNH"/>
</dbReference>
<dbReference type="Gene3D" id="1.10.30.50">
    <property type="match status" value="1"/>
</dbReference>
<organism evidence="2 4">
    <name type="scientific">Corynebacterium curieae</name>
    <dbReference type="NCBI Taxonomy" id="2913500"/>
    <lineage>
        <taxon>Bacteria</taxon>
        <taxon>Bacillati</taxon>
        <taxon>Actinomycetota</taxon>
        <taxon>Actinomycetes</taxon>
        <taxon>Mycobacteriales</taxon>
        <taxon>Corynebacteriaceae</taxon>
        <taxon>Corynebacterium</taxon>
    </lineage>
</organism>
<keyword evidence="2" id="KW-0378">Hydrolase</keyword>
<proteinExistence type="predicted"/>
<name>A0A9X3MBR3_9CORY</name>
<dbReference type="RefSeq" id="WP_269946767.1">
    <property type="nucleotide sequence ID" value="NZ_JAKMUU010000005.1"/>
</dbReference>
<evidence type="ECO:0000313" key="2">
    <source>
        <dbReference type="EMBL" id="MCZ9307644.1"/>
    </source>
</evidence>
<dbReference type="Proteomes" id="UP001146430">
    <property type="component" value="Unassembled WGS sequence"/>
</dbReference>
<protein>
    <submittedName>
        <fullName evidence="2 3">HNH endonuclease</fullName>
    </submittedName>
</protein>
<feature type="domain" description="HNH nuclease" evidence="1">
    <location>
        <begin position="268"/>
        <end position="320"/>
    </location>
</feature>
<dbReference type="Pfam" id="PF01844">
    <property type="entry name" value="HNH"/>
    <property type="match status" value="1"/>
</dbReference>
<evidence type="ECO:0000313" key="5">
    <source>
        <dbReference type="Proteomes" id="UP001185631"/>
    </source>
</evidence>
<keyword evidence="2" id="KW-0540">Nuclease</keyword>
<accession>A0A9X3MBR3</accession>